<dbReference type="KEGG" id="val:VDBG_00573"/>
<evidence type="ECO:0000256" key="2">
    <source>
        <dbReference type="ARBA" id="ARBA00023274"/>
    </source>
</evidence>
<gene>
    <name evidence="4" type="ORF">VDBG_00573</name>
</gene>
<dbReference type="OrthoDB" id="21463at2759"/>
<evidence type="ECO:0000256" key="3">
    <source>
        <dbReference type="ARBA" id="ARBA00035264"/>
    </source>
</evidence>
<evidence type="ECO:0000313" key="4">
    <source>
        <dbReference type="EMBL" id="EEY14465.1"/>
    </source>
</evidence>
<dbReference type="HOGENOM" id="CLU_082177_0_0_1"/>
<dbReference type="AlphaFoldDB" id="C9S6F3"/>
<dbReference type="Pfam" id="PF01084">
    <property type="entry name" value="Ribosomal_S18"/>
    <property type="match status" value="1"/>
</dbReference>
<dbReference type="GO" id="GO:0003735">
    <property type="term" value="F:structural constituent of ribosome"/>
    <property type="evidence" value="ECO:0007669"/>
    <property type="project" value="InterPro"/>
</dbReference>
<protein>
    <recommendedName>
        <fullName evidence="3">Small ribosomal subunit protein bS18m</fullName>
    </recommendedName>
</protein>
<dbReference type="GO" id="GO:0006412">
    <property type="term" value="P:translation"/>
    <property type="evidence" value="ECO:0007669"/>
    <property type="project" value="InterPro"/>
</dbReference>
<dbReference type="STRING" id="526221.C9S6F3"/>
<evidence type="ECO:0000313" key="5">
    <source>
        <dbReference type="Proteomes" id="UP000008698"/>
    </source>
</evidence>
<dbReference type="SUPFAM" id="SSF46911">
    <property type="entry name" value="Ribosomal protein S18"/>
    <property type="match status" value="1"/>
</dbReference>
<dbReference type="InterPro" id="IPR036870">
    <property type="entry name" value="Ribosomal_bS18_sf"/>
</dbReference>
<dbReference type="GO" id="GO:1990904">
    <property type="term" value="C:ribonucleoprotein complex"/>
    <property type="evidence" value="ECO:0007669"/>
    <property type="project" value="UniProtKB-KW"/>
</dbReference>
<keyword evidence="1" id="KW-0689">Ribosomal protein</keyword>
<dbReference type="OMA" id="WDAGDVY"/>
<dbReference type="Proteomes" id="UP000008698">
    <property type="component" value="Unassembled WGS sequence"/>
</dbReference>
<dbReference type="RefSeq" id="XP_003008891.1">
    <property type="nucleotide sequence ID" value="XM_003008845.1"/>
</dbReference>
<keyword evidence="2" id="KW-0687">Ribonucleoprotein</keyword>
<sequence>MPPRLSFLPAVTAPSALLRRLARPLSTSPALSQSKPNSAFDILTLDERPAPGNNAERVQNLVRGGKFAQSEAQLARKRFELQQLRERKTSDDYMKQMPRKWRTGDVYAPHDMNPHQLARWKKRTAPKHDVTDLLSLNPLDMYKVCCLSSIGSRKRRKADNDQNFSMISEYMTSFGQIKNSRDTGLRPRNQRRMAKAIRRVIGMGIHPSVHFHPEIIMKRLQGGQKW</sequence>
<keyword evidence="5" id="KW-1185">Reference proteome</keyword>
<name>C9S6F3_VERA1</name>
<proteinExistence type="predicted"/>
<reference evidence="5" key="1">
    <citation type="journal article" date="2011" name="PLoS Pathog.">
        <title>Comparative genomics yields insights into niche adaptation of plant vascular wilt pathogens.</title>
        <authorList>
            <person name="Klosterman S.J."/>
            <person name="Subbarao K.V."/>
            <person name="Kang S."/>
            <person name="Veronese P."/>
            <person name="Gold S.E."/>
            <person name="Thomma B.P.H.J."/>
            <person name="Chen Z."/>
            <person name="Henrissat B."/>
            <person name="Lee Y.-H."/>
            <person name="Park J."/>
            <person name="Garcia-Pedrajas M.D."/>
            <person name="Barbara D.J."/>
            <person name="Anchieta A."/>
            <person name="de Jonge R."/>
            <person name="Santhanam P."/>
            <person name="Maruthachalam K."/>
            <person name="Atallah Z."/>
            <person name="Amyotte S.G."/>
            <person name="Paz Z."/>
            <person name="Inderbitzin P."/>
            <person name="Hayes R.J."/>
            <person name="Heiman D.I."/>
            <person name="Young S."/>
            <person name="Zeng Q."/>
            <person name="Engels R."/>
            <person name="Galagan J."/>
            <person name="Cuomo C.A."/>
            <person name="Dobinson K.F."/>
            <person name="Ma L.-J."/>
        </authorList>
    </citation>
    <scope>NUCLEOTIDE SEQUENCE [LARGE SCALE GENOMIC DNA]</scope>
    <source>
        <strain evidence="5">VaMs.102 / ATCC MYA-4576 / FGSC 10136</strain>
    </source>
</reference>
<dbReference type="EMBL" id="DS985214">
    <property type="protein sequence ID" value="EEY14465.1"/>
    <property type="molecule type" value="Genomic_DNA"/>
</dbReference>
<dbReference type="Gene3D" id="4.10.640.10">
    <property type="entry name" value="Ribosomal protein S18"/>
    <property type="match status" value="1"/>
</dbReference>
<dbReference type="InterPro" id="IPR001648">
    <property type="entry name" value="Ribosomal_bS18"/>
</dbReference>
<accession>C9S6F3</accession>
<dbReference type="GO" id="GO:0005840">
    <property type="term" value="C:ribosome"/>
    <property type="evidence" value="ECO:0007669"/>
    <property type="project" value="UniProtKB-KW"/>
</dbReference>
<dbReference type="eggNOG" id="KOG3162">
    <property type="taxonomic scope" value="Eukaryota"/>
</dbReference>
<evidence type="ECO:0000256" key="1">
    <source>
        <dbReference type="ARBA" id="ARBA00022980"/>
    </source>
</evidence>
<organism evidence="5">
    <name type="scientific">Verticillium alfalfae (strain VaMs.102 / ATCC MYA-4576 / FGSC 10136)</name>
    <name type="common">Verticillium wilt of alfalfa</name>
    <name type="synonym">Verticillium albo-atrum</name>
    <dbReference type="NCBI Taxonomy" id="526221"/>
    <lineage>
        <taxon>Eukaryota</taxon>
        <taxon>Fungi</taxon>
        <taxon>Dikarya</taxon>
        <taxon>Ascomycota</taxon>
        <taxon>Pezizomycotina</taxon>
        <taxon>Sordariomycetes</taxon>
        <taxon>Hypocreomycetidae</taxon>
        <taxon>Glomerellales</taxon>
        <taxon>Plectosphaerellaceae</taxon>
        <taxon>Verticillium</taxon>
    </lineage>
</organism>
<dbReference type="GeneID" id="9534027"/>